<keyword evidence="1" id="KW-1133">Transmembrane helix</keyword>
<accession>A0A9W6WDY6</accession>
<comment type="caution">
    <text evidence="2">The sequence shown here is derived from an EMBL/GenBank/DDBJ whole genome shotgun (WGS) entry which is preliminary data.</text>
</comment>
<feature type="transmembrane region" description="Helical" evidence="1">
    <location>
        <begin position="37"/>
        <end position="59"/>
    </location>
</feature>
<dbReference type="Proteomes" id="UP001165079">
    <property type="component" value="Unassembled WGS sequence"/>
</dbReference>
<keyword evidence="3" id="KW-1185">Reference proteome</keyword>
<dbReference type="RefSeq" id="WP_285667650.1">
    <property type="nucleotide sequence ID" value="NZ_BSTX01000009.1"/>
</dbReference>
<protein>
    <submittedName>
        <fullName evidence="2">Uncharacterized protein</fullName>
    </submittedName>
</protein>
<dbReference type="EMBL" id="BSTX01000009">
    <property type="protein sequence ID" value="GLZ82071.1"/>
    <property type="molecule type" value="Genomic_DNA"/>
</dbReference>
<gene>
    <name evidence="2" type="ORF">Afil01_68780</name>
</gene>
<evidence type="ECO:0000313" key="3">
    <source>
        <dbReference type="Proteomes" id="UP001165079"/>
    </source>
</evidence>
<sequence length="206" mass="21381">MKEELGGYETRLLAELTQVVENRAQTRRNWARVPKPARFGMALAGIAVVAALAVPMLGFSGEGSPDAAPAVAVSVPVSGNQRPVGYSLAVDGESVTVTVGDIQDGAGLEAALKKEGIGANVTVLDGVYRDCRWPAYTSPSSGGSFSAQRTPDGGATFTLDRAEFAHGETLLMAVYHVRSDEGAEIEEPLVGLAYASADPGDCVAVE</sequence>
<organism evidence="2 3">
    <name type="scientific">Actinorhabdospora filicis</name>
    <dbReference type="NCBI Taxonomy" id="1785913"/>
    <lineage>
        <taxon>Bacteria</taxon>
        <taxon>Bacillati</taxon>
        <taxon>Actinomycetota</taxon>
        <taxon>Actinomycetes</taxon>
        <taxon>Micromonosporales</taxon>
        <taxon>Micromonosporaceae</taxon>
        <taxon>Actinorhabdospora</taxon>
    </lineage>
</organism>
<evidence type="ECO:0000256" key="1">
    <source>
        <dbReference type="SAM" id="Phobius"/>
    </source>
</evidence>
<reference evidence="2" key="1">
    <citation type="submission" date="2023-03" db="EMBL/GenBank/DDBJ databases">
        <title>Actinorhabdospora filicis NBRC 111898.</title>
        <authorList>
            <person name="Ichikawa N."/>
            <person name="Sato H."/>
            <person name="Tonouchi N."/>
        </authorList>
    </citation>
    <scope>NUCLEOTIDE SEQUENCE</scope>
    <source>
        <strain evidence="2">NBRC 111898</strain>
    </source>
</reference>
<keyword evidence="1" id="KW-0812">Transmembrane</keyword>
<keyword evidence="1" id="KW-0472">Membrane</keyword>
<evidence type="ECO:0000313" key="2">
    <source>
        <dbReference type="EMBL" id="GLZ82071.1"/>
    </source>
</evidence>
<name>A0A9W6WDY6_9ACTN</name>
<dbReference type="AlphaFoldDB" id="A0A9W6WDY6"/>
<proteinExistence type="predicted"/>